<accession>A0A1R2B7Z8</accession>
<keyword evidence="2" id="KW-1185">Reference proteome</keyword>
<organism evidence="1 2">
    <name type="scientific">Stentor coeruleus</name>
    <dbReference type="NCBI Taxonomy" id="5963"/>
    <lineage>
        <taxon>Eukaryota</taxon>
        <taxon>Sar</taxon>
        <taxon>Alveolata</taxon>
        <taxon>Ciliophora</taxon>
        <taxon>Postciliodesmatophora</taxon>
        <taxon>Heterotrichea</taxon>
        <taxon>Heterotrichida</taxon>
        <taxon>Stentoridae</taxon>
        <taxon>Stentor</taxon>
    </lineage>
</organism>
<protein>
    <submittedName>
        <fullName evidence="1">Uncharacterized protein</fullName>
    </submittedName>
</protein>
<evidence type="ECO:0000313" key="1">
    <source>
        <dbReference type="EMBL" id="OMJ72898.1"/>
    </source>
</evidence>
<evidence type="ECO:0000313" key="2">
    <source>
        <dbReference type="Proteomes" id="UP000187209"/>
    </source>
</evidence>
<dbReference type="AlphaFoldDB" id="A0A1R2B7Z8"/>
<dbReference type="Proteomes" id="UP000187209">
    <property type="component" value="Unassembled WGS sequence"/>
</dbReference>
<comment type="caution">
    <text evidence="1">The sequence shown here is derived from an EMBL/GenBank/DDBJ whole genome shotgun (WGS) entry which is preliminary data.</text>
</comment>
<sequence length="307" mass="35738">MGNIFAQQNDELLASLALIHAHYRNKMALKYQITSLTIRENYIKTNQDPRLQAESNKLAKMIQRKLLTLHELQKILIAKAFEKKSLPSTSNSMDLFSEQEIFSLLKLDSPYDLIKIEKLKLDSLRNRLTLAKSHLSHCKNVYNVNQKLIDESSIKTSNLIQFQTEISDLKHYIKFYNTNNELMSKKKNFLVKTKSLKSLTAAKEGRGLPTNVILLKSKKCMKIELEEKILRYRSSIIRQHGKVKKGCKGVYDRLMKKIALTPSEKREKEELDRVAGKIKEIEEKIKCWIIEKGYFTEKSLDYKRLVS</sequence>
<gene>
    <name evidence="1" type="ORF">SteCoe_28539</name>
</gene>
<proteinExistence type="predicted"/>
<name>A0A1R2B7Z8_9CILI</name>
<dbReference type="EMBL" id="MPUH01000864">
    <property type="protein sequence ID" value="OMJ72898.1"/>
    <property type="molecule type" value="Genomic_DNA"/>
</dbReference>
<reference evidence="1 2" key="1">
    <citation type="submission" date="2016-11" db="EMBL/GenBank/DDBJ databases">
        <title>The macronuclear genome of Stentor coeruleus: a giant cell with tiny introns.</title>
        <authorList>
            <person name="Slabodnick M."/>
            <person name="Ruby J.G."/>
            <person name="Reiff S.B."/>
            <person name="Swart E.C."/>
            <person name="Gosai S."/>
            <person name="Prabakaran S."/>
            <person name="Witkowska E."/>
            <person name="Larue G.E."/>
            <person name="Fisher S."/>
            <person name="Freeman R.M."/>
            <person name="Gunawardena J."/>
            <person name="Chu W."/>
            <person name="Stover N.A."/>
            <person name="Gregory B.D."/>
            <person name="Nowacki M."/>
            <person name="Derisi J."/>
            <person name="Roy S.W."/>
            <person name="Marshall W.F."/>
            <person name="Sood P."/>
        </authorList>
    </citation>
    <scope>NUCLEOTIDE SEQUENCE [LARGE SCALE GENOMIC DNA]</scope>
    <source>
        <strain evidence="1">WM001</strain>
    </source>
</reference>